<evidence type="ECO:0000256" key="1">
    <source>
        <dbReference type="SAM" id="MobiDB-lite"/>
    </source>
</evidence>
<dbReference type="EMBL" id="BAABHK010000001">
    <property type="protein sequence ID" value="GAA4620332.1"/>
    <property type="molecule type" value="Genomic_DNA"/>
</dbReference>
<gene>
    <name evidence="2" type="ORF">GCM10023196_003900</name>
</gene>
<name>A0ABP8U1W3_9ACTN</name>
<sequence>MPVSPQSVPAPSPTPEPRWTRRRPALGYADWHALITGTCHEDTGPLARLTGWKRQTITYWRRKIIGLDWKTISGYVHPNRAAAYARIDEEFTAR</sequence>
<evidence type="ECO:0000313" key="3">
    <source>
        <dbReference type="Proteomes" id="UP001501442"/>
    </source>
</evidence>
<comment type="caution">
    <text evidence="2">The sequence shown here is derived from an EMBL/GenBank/DDBJ whole genome shotgun (WGS) entry which is preliminary data.</text>
</comment>
<dbReference type="Proteomes" id="UP001501442">
    <property type="component" value="Unassembled WGS sequence"/>
</dbReference>
<evidence type="ECO:0000313" key="2">
    <source>
        <dbReference type="EMBL" id="GAA4620332.1"/>
    </source>
</evidence>
<feature type="region of interest" description="Disordered" evidence="1">
    <location>
        <begin position="1"/>
        <end position="21"/>
    </location>
</feature>
<keyword evidence="3" id="KW-1185">Reference proteome</keyword>
<proteinExistence type="predicted"/>
<organism evidence="2 3">
    <name type="scientific">Actinoallomurus vinaceus</name>
    <dbReference type="NCBI Taxonomy" id="1080074"/>
    <lineage>
        <taxon>Bacteria</taxon>
        <taxon>Bacillati</taxon>
        <taxon>Actinomycetota</taxon>
        <taxon>Actinomycetes</taxon>
        <taxon>Streptosporangiales</taxon>
        <taxon>Thermomonosporaceae</taxon>
        <taxon>Actinoallomurus</taxon>
    </lineage>
</organism>
<dbReference type="RefSeq" id="WP_345428674.1">
    <property type="nucleotide sequence ID" value="NZ_BAABHK010000001.1"/>
</dbReference>
<accession>A0ABP8U1W3</accession>
<reference evidence="3" key="1">
    <citation type="journal article" date="2019" name="Int. J. Syst. Evol. Microbiol.">
        <title>The Global Catalogue of Microorganisms (GCM) 10K type strain sequencing project: providing services to taxonomists for standard genome sequencing and annotation.</title>
        <authorList>
            <consortium name="The Broad Institute Genomics Platform"/>
            <consortium name="The Broad Institute Genome Sequencing Center for Infectious Disease"/>
            <person name="Wu L."/>
            <person name="Ma J."/>
        </authorList>
    </citation>
    <scope>NUCLEOTIDE SEQUENCE [LARGE SCALE GENOMIC DNA]</scope>
    <source>
        <strain evidence="3">JCM 17939</strain>
    </source>
</reference>
<protein>
    <submittedName>
        <fullName evidence="2">Uncharacterized protein</fullName>
    </submittedName>
</protein>